<dbReference type="KEGG" id="swf:E3E12_08180"/>
<sequence length="222" mass="23184">MVDYHVALNSASTLSNGAAGPSWTTSFTLPGVATQMQLNGYLPLAGGALTGPLNLTNATATAAWSSSPVLTMELPAKEGFFKFYNQLDDSGVASGVVQVHSPSQAEGTIPWNWWFSGKHGCLLNSSSNAMVAAPGNMRRLLQPITVSAKDGDWIAFPIAFSSTDNQHIMATAMDLGNAPVTACVKAGYQPNIQGFHIGLYLKDGTPVTTPVSVTVLAIGVEA</sequence>
<gene>
    <name evidence="1" type="ORF">E3E12_08180</name>
</gene>
<name>A0A4Y6U9M2_9PROT</name>
<reference evidence="1 2" key="1">
    <citation type="submission" date="2019-03" db="EMBL/GenBank/DDBJ databases">
        <title>The complete genome sequence of Swingsia_sp. F3b2 LMG30590(T).</title>
        <authorList>
            <person name="Chua K.-O."/>
            <person name="Chan K.-G."/>
            <person name="See-Too W.-S."/>
        </authorList>
    </citation>
    <scope>NUCLEOTIDE SEQUENCE [LARGE SCALE GENOMIC DNA]</scope>
    <source>
        <strain evidence="1 2">F3b2</strain>
    </source>
</reference>
<keyword evidence="2" id="KW-1185">Reference proteome</keyword>
<evidence type="ECO:0000313" key="1">
    <source>
        <dbReference type="EMBL" id="QDH14173.1"/>
    </source>
</evidence>
<protein>
    <submittedName>
        <fullName evidence="1">Uncharacterized protein</fullName>
    </submittedName>
</protein>
<dbReference type="Proteomes" id="UP000318709">
    <property type="component" value="Chromosome"/>
</dbReference>
<accession>A0A4Y6U9M2</accession>
<evidence type="ECO:0000313" key="2">
    <source>
        <dbReference type="Proteomes" id="UP000318709"/>
    </source>
</evidence>
<dbReference type="RefSeq" id="WP_141443877.1">
    <property type="nucleotide sequence ID" value="NZ_CP038231.1"/>
</dbReference>
<dbReference type="OrthoDB" id="8673861at2"/>
<proteinExistence type="predicted"/>
<dbReference type="EMBL" id="CP038231">
    <property type="protein sequence ID" value="QDH14173.1"/>
    <property type="molecule type" value="Genomic_DNA"/>
</dbReference>
<organism evidence="1 2">
    <name type="scientific">Formicincola oecophyllae</name>
    <dbReference type="NCBI Taxonomy" id="2558361"/>
    <lineage>
        <taxon>Bacteria</taxon>
        <taxon>Pseudomonadati</taxon>
        <taxon>Pseudomonadota</taxon>
        <taxon>Alphaproteobacteria</taxon>
        <taxon>Acetobacterales</taxon>
        <taxon>Acetobacteraceae</taxon>
        <taxon>Formicincola</taxon>
    </lineage>
</organism>
<dbReference type="AlphaFoldDB" id="A0A4Y6U9M2"/>